<evidence type="ECO:0000313" key="3">
    <source>
        <dbReference type="Proteomes" id="UP000314294"/>
    </source>
</evidence>
<keyword evidence="1" id="KW-0812">Transmembrane</keyword>
<reference evidence="2 3" key="1">
    <citation type="submission" date="2019-03" db="EMBL/GenBank/DDBJ databases">
        <title>First draft genome of Liparis tanakae, snailfish: a comprehensive survey of snailfish specific genes.</title>
        <authorList>
            <person name="Kim W."/>
            <person name="Song I."/>
            <person name="Jeong J.-H."/>
            <person name="Kim D."/>
            <person name="Kim S."/>
            <person name="Ryu S."/>
            <person name="Song J.Y."/>
            <person name="Lee S.K."/>
        </authorList>
    </citation>
    <scope>NUCLEOTIDE SEQUENCE [LARGE SCALE GENOMIC DNA]</scope>
    <source>
        <tissue evidence="2">Muscle</tissue>
    </source>
</reference>
<organism evidence="2 3">
    <name type="scientific">Liparis tanakae</name>
    <name type="common">Tanaka's snailfish</name>
    <dbReference type="NCBI Taxonomy" id="230148"/>
    <lineage>
        <taxon>Eukaryota</taxon>
        <taxon>Metazoa</taxon>
        <taxon>Chordata</taxon>
        <taxon>Craniata</taxon>
        <taxon>Vertebrata</taxon>
        <taxon>Euteleostomi</taxon>
        <taxon>Actinopterygii</taxon>
        <taxon>Neopterygii</taxon>
        <taxon>Teleostei</taxon>
        <taxon>Neoteleostei</taxon>
        <taxon>Acanthomorphata</taxon>
        <taxon>Eupercaria</taxon>
        <taxon>Perciformes</taxon>
        <taxon>Cottioidei</taxon>
        <taxon>Cottales</taxon>
        <taxon>Liparidae</taxon>
        <taxon>Liparis</taxon>
    </lineage>
</organism>
<feature type="transmembrane region" description="Helical" evidence="1">
    <location>
        <begin position="31"/>
        <end position="64"/>
    </location>
</feature>
<sequence length="137" mass="13205">MVVLPVPSALGSTSVCSLSLIWMMSPCSGHGFFLGWGCGATGVGVGVGVCGVLGGCVGVSGWLAVAAAGGPLLAGVEAGVLGDVGVAGLAVLPALYIGVLCLYWPGRVAVAPAPAVADSSGWRADCSVSRPEPPALA</sequence>
<proteinExistence type="predicted"/>
<evidence type="ECO:0000256" key="1">
    <source>
        <dbReference type="SAM" id="Phobius"/>
    </source>
</evidence>
<keyword evidence="1" id="KW-0472">Membrane</keyword>
<gene>
    <name evidence="2" type="ORF">EYF80_017811</name>
</gene>
<feature type="transmembrane region" description="Helical" evidence="1">
    <location>
        <begin position="84"/>
        <end position="104"/>
    </location>
</feature>
<comment type="caution">
    <text evidence="2">The sequence shown here is derived from an EMBL/GenBank/DDBJ whole genome shotgun (WGS) entry which is preliminary data.</text>
</comment>
<dbReference type="AlphaFoldDB" id="A0A4Z2I462"/>
<dbReference type="Proteomes" id="UP000314294">
    <property type="component" value="Unassembled WGS sequence"/>
</dbReference>
<accession>A0A4Z2I462</accession>
<keyword evidence="1" id="KW-1133">Transmembrane helix</keyword>
<dbReference type="EMBL" id="SRLO01000143">
    <property type="protein sequence ID" value="TNN72023.1"/>
    <property type="molecule type" value="Genomic_DNA"/>
</dbReference>
<keyword evidence="3" id="KW-1185">Reference proteome</keyword>
<protein>
    <submittedName>
        <fullName evidence="2">Uncharacterized protein</fullName>
    </submittedName>
</protein>
<name>A0A4Z2I462_9TELE</name>
<evidence type="ECO:0000313" key="2">
    <source>
        <dbReference type="EMBL" id="TNN72023.1"/>
    </source>
</evidence>